<reference evidence="2" key="2">
    <citation type="submission" date="2020-01" db="EMBL/GenBank/DDBJ databases">
        <authorList>
            <person name="Hornung B."/>
        </authorList>
    </citation>
    <scope>NUCLEOTIDE SEQUENCE</scope>
    <source>
        <strain evidence="2">PacBioINE</strain>
    </source>
</reference>
<feature type="transmembrane region" description="Helical" evidence="1">
    <location>
        <begin position="143"/>
        <end position="168"/>
    </location>
</feature>
<keyword evidence="4" id="KW-1185">Reference proteome</keyword>
<accession>A0A8S0X3N6</accession>
<dbReference type="PANTHER" id="PTHR37305">
    <property type="entry name" value="INTEGRAL MEMBRANE PROTEIN-RELATED"/>
    <property type="match status" value="1"/>
</dbReference>
<feature type="transmembrane region" description="Helical" evidence="1">
    <location>
        <begin position="108"/>
        <end position="131"/>
    </location>
</feature>
<dbReference type="RefSeq" id="WP_240983949.1">
    <property type="nucleotide sequence ID" value="NZ_CDGJ01000134.1"/>
</dbReference>
<organism evidence="2">
    <name type="scientific">Acididesulfobacillus acetoxydans</name>
    <dbReference type="NCBI Taxonomy" id="1561005"/>
    <lineage>
        <taxon>Bacteria</taxon>
        <taxon>Bacillati</taxon>
        <taxon>Bacillota</taxon>
        <taxon>Clostridia</taxon>
        <taxon>Eubacteriales</taxon>
        <taxon>Peptococcaceae</taxon>
        <taxon>Acididesulfobacillus</taxon>
    </lineage>
</organism>
<dbReference type="PANTHER" id="PTHR37305:SF1">
    <property type="entry name" value="MEMBRANE PROTEIN"/>
    <property type="match status" value="1"/>
</dbReference>
<dbReference type="Proteomes" id="UP001071230">
    <property type="component" value="Unassembled WGS sequence"/>
</dbReference>
<dbReference type="KEGG" id="aacx:DEACI_0902"/>
<reference evidence="3" key="1">
    <citation type="submission" date="2014-11" db="EMBL/GenBank/DDBJ databases">
        <authorList>
            <person name="Hornung B.V."/>
        </authorList>
    </citation>
    <scope>NUCLEOTIDE SEQUENCE</scope>
    <source>
        <strain evidence="3">INE</strain>
    </source>
</reference>
<dbReference type="Proteomes" id="UP000836597">
    <property type="component" value="Chromosome"/>
</dbReference>
<dbReference type="AlphaFoldDB" id="A0A8S0X3N6"/>
<dbReference type="Pfam" id="PF12730">
    <property type="entry name" value="ABC2_membrane_4"/>
    <property type="match status" value="1"/>
</dbReference>
<protein>
    <submittedName>
        <fullName evidence="2">ABC-2 family transporter protein</fullName>
    </submittedName>
    <submittedName>
        <fullName evidence="3">Membrane spanning protein</fullName>
    </submittedName>
</protein>
<proteinExistence type="predicted"/>
<feature type="transmembrane region" description="Helical" evidence="1">
    <location>
        <begin position="21"/>
        <end position="46"/>
    </location>
</feature>
<dbReference type="EMBL" id="LR746496">
    <property type="protein sequence ID" value="CAA7600250.1"/>
    <property type="molecule type" value="Genomic_DNA"/>
</dbReference>
<keyword evidence="1" id="KW-0812">Transmembrane</keyword>
<evidence type="ECO:0000313" key="4">
    <source>
        <dbReference type="Proteomes" id="UP001071230"/>
    </source>
</evidence>
<sequence length="250" mass="27345">MAVFKAALVNEIEKLSKKKKAWVAVILSLAVIVAGQLVILAVRSGFGLRGVGSGEFPLLVLSLVVNTILPLFAALVAIDSFSGESAQNTLRITLTRPVSRLKIFSAKIGAITLFLLAALFLLLIFSLLAGLLFNANSLTWPDFFRIVLSFLVSLLPLVILALGIVLLTNLVRSGITVFFLAILAFLLLKVLGLVFSTYADLLPTASLDWYNLWLAGVFPWTTIVRQFLLMLGYGVMFFVAGFYLFDQKEL</sequence>
<gene>
    <name evidence="2" type="ORF">DEACI_0902</name>
    <name evidence="3" type="ORF">DEACI_4113</name>
</gene>
<feature type="transmembrane region" description="Helical" evidence="1">
    <location>
        <begin position="175"/>
        <end position="198"/>
    </location>
</feature>
<feature type="transmembrane region" description="Helical" evidence="1">
    <location>
        <begin position="58"/>
        <end position="78"/>
    </location>
</feature>
<evidence type="ECO:0000313" key="2">
    <source>
        <dbReference type="EMBL" id="CAA7600250.1"/>
    </source>
</evidence>
<evidence type="ECO:0000256" key="1">
    <source>
        <dbReference type="SAM" id="Phobius"/>
    </source>
</evidence>
<dbReference type="EMBL" id="CDGJ01000134">
    <property type="protein sequence ID" value="CEJ09628.1"/>
    <property type="molecule type" value="Genomic_DNA"/>
</dbReference>
<feature type="transmembrane region" description="Helical" evidence="1">
    <location>
        <begin position="218"/>
        <end position="245"/>
    </location>
</feature>
<name>A0A8S0X3N6_9FIRM</name>
<keyword evidence="1" id="KW-0472">Membrane</keyword>
<evidence type="ECO:0000313" key="3">
    <source>
        <dbReference type="EMBL" id="CEJ09628.1"/>
    </source>
</evidence>
<keyword evidence="1" id="KW-1133">Transmembrane helix</keyword>